<comment type="caution">
    <text evidence="3">The sequence shown here is derived from an EMBL/GenBank/DDBJ whole genome shotgun (WGS) entry which is preliminary data.</text>
</comment>
<dbReference type="GO" id="GO:0016491">
    <property type="term" value="F:oxidoreductase activity"/>
    <property type="evidence" value="ECO:0007669"/>
    <property type="project" value="UniProtKB-KW"/>
</dbReference>
<dbReference type="Gene3D" id="3.30.9.10">
    <property type="entry name" value="D-Amino Acid Oxidase, subunit A, domain 2"/>
    <property type="match status" value="1"/>
</dbReference>
<organism evidence="3 4">
    <name type="scientific">Eiseniibacteriota bacterium</name>
    <dbReference type="NCBI Taxonomy" id="2212470"/>
    <lineage>
        <taxon>Bacteria</taxon>
        <taxon>Candidatus Eiseniibacteriota</taxon>
    </lineage>
</organism>
<proteinExistence type="predicted"/>
<feature type="domain" description="FAD dependent oxidoreductase" evidence="2">
    <location>
        <begin position="2"/>
        <end position="394"/>
    </location>
</feature>
<evidence type="ECO:0000256" key="1">
    <source>
        <dbReference type="ARBA" id="ARBA00023002"/>
    </source>
</evidence>
<protein>
    <submittedName>
        <fullName evidence="3">FAD-dependent oxidoreductase</fullName>
    </submittedName>
</protein>
<sequence length="413" mass="45151">MAIVGGGVIGLSCAYYLLERGHRVTVIERGAQGHDCCSLGNAGYISPSHFLPLAAPGIMGQAIRWMGNPESPFYVPPRLDPGLISFGWRFWRASTPKRAHGAGPLLRDLNLASRALFVDLAGRTQNEFELVQGGLLTLFQTERAFGEEARHAERARRLGMPAEVMDPAGVAALEPELTLNAIGGVYYRLDSHVTPERFHAALSRLVRERGGTFEWGAELRDWKRHGRVVRAAVTSRGEIEADEFLVAAGSWSSRLVRSLGLKPPLQPGKGYSLTLSSPPERPRRAVLLQESRVALTPMGRALRVGGTLELGAFDGRISPPRVRGILRSLSRHLPAFQPENFNGTNAWCGHRPCTPDGLPYVGRFERFENLSVATGHAMMGLSMAPITGKLMAELLSGEPPSIDISALRPDRYR</sequence>
<dbReference type="InterPro" id="IPR006076">
    <property type="entry name" value="FAD-dep_OxRdtase"/>
</dbReference>
<dbReference type="Gene3D" id="3.50.50.60">
    <property type="entry name" value="FAD/NAD(P)-binding domain"/>
    <property type="match status" value="2"/>
</dbReference>
<evidence type="ECO:0000259" key="2">
    <source>
        <dbReference type="Pfam" id="PF01266"/>
    </source>
</evidence>
<dbReference type="GO" id="GO:0005737">
    <property type="term" value="C:cytoplasm"/>
    <property type="evidence" value="ECO:0007669"/>
    <property type="project" value="TreeGrafter"/>
</dbReference>
<gene>
    <name evidence="3" type="ORF">E6K79_08745</name>
</gene>
<dbReference type="AlphaFoldDB" id="A0A538TJV5"/>
<dbReference type="SUPFAM" id="SSF51905">
    <property type="entry name" value="FAD/NAD(P)-binding domain"/>
    <property type="match status" value="1"/>
</dbReference>
<dbReference type="PANTHER" id="PTHR13847">
    <property type="entry name" value="SARCOSINE DEHYDROGENASE-RELATED"/>
    <property type="match status" value="1"/>
</dbReference>
<dbReference type="Pfam" id="PF01266">
    <property type="entry name" value="DAO"/>
    <property type="match status" value="1"/>
</dbReference>
<evidence type="ECO:0000313" key="4">
    <source>
        <dbReference type="Proteomes" id="UP000317691"/>
    </source>
</evidence>
<dbReference type="SUPFAM" id="SSF54373">
    <property type="entry name" value="FAD-linked reductases, C-terminal domain"/>
    <property type="match status" value="1"/>
</dbReference>
<evidence type="ECO:0000313" key="3">
    <source>
        <dbReference type="EMBL" id="TMQ63901.1"/>
    </source>
</evidence>
<name>A0A538TJV5_UNCEI</name>
<dbReference type="EMBL" id="VBOZ01000029">
    <property type="protein sequence ID" value="TMQ63901.1"/>
    <property type="molecule type" value="Genomic_DNA"/>
</dbReference>
<keyword evidence="1" id="KW-0560">Oxidoreductase</keyword>
<dbReference type="Proteomes" id="UP000317691">
    <property type="component" value="Unassembled WGS sequence"/>
</dbReference>
<dbReference type="InterPro" id="IPR036188">
    <property type="entry name" value="FAD/NAD-bd_sf"/>
</dbReference>
<reference evidence="3 4" key="1">
    <citation type="journal article" date="2019" name="Nat. Microbiol.">
        <title>Mediterranean grassland soil C-N compound turnover is dependent on rainfall and depth, and is mediated by genomically divergent microorganisms.</title>
        <authorList>
            <person name="Diamond S."/>
            <person name="Andeer P.F."/>
            <person name="Li Z."/>
            <person name="Crits-Christoph A."/>
            <person name="Burstein D."/>
            <person name="Anantharaman K."/>
            <person name="Lane K.R."/>
            <person name="Thomas B.C."/>
            <person name="Pan C."/>
            <person name="Northen T.R."/>
            <person name="Banfield J.F."/>
        </authorList>
    </citation>
    <scope>NUCLEOTIDE SEQUENCE [LARGE SCALE GENOMIC DNA]</scope>
    <source>
        <strain evidence="3">WS_9</strain>
    </source>
</reference>
<accession>A0A538TJV5</accession>
<dbReference type="PANTHER" id="PTHR13847:SF289">
    <property type="entry name" value="GLYCINE OXIDASE"/>
    <property type="match status" value="1"/>
</dbReference>